<name>A0A0F9EEV4_9ZZZZ</name>
<feature type="non-terminal residue" evidence="1">
    <location>
        <position position="1"/>
    </location>
</feature>
<dbReference type="EMBL" id="LAZR01027749">
    <property type="protein sequence ID" value="KKL64751.1"/>
    <property type="molecule type" value="Genomic_DNA"/>
</dbReference>
<organism evidence="1">
    <name type="scientific">marine sediment metagenome</name>
    <dbReference type="NCBI Taxonomy" id="412755"/>
    <lineage>
        <taxon>unclassified sequences</taxon>
        <taxon>metagenomes</taxon>
        <taxon>ecological metagenomes</taxon>
    </lineage>
</organism>
<accession>A0A0F9EEV4</accession>
<dbReference type="AlphaFoldDB" id="A0A0F9EEV4"/>
<gene>
    <name evidence="1" type="ORF">LCGC14_2161810</name>
</gene>
<evidence type="ECO:0000313" key="1">
    <source>
        <dbReference type="EMBL" id="KKL64751.1"/>
    </source>
</evidence>
<protein>
    <submittedName>
        <fullName evidence="1">Uncharacterized protein</fullName>
    </submittedName>
</protein>
<reference evidence="1" key="1">
    <citation type="journal article" date="2015" name="Nature">
        <title>Complex archaea that bridge the gap between prokaryotes and eukaryotes.</title>
        <authorList>
            <person name="Spang A."/>
            <person name="Saw J.H."/>
            <person name="Jorgensen S.L."/>
            <person name="Zaremba-Niedzwiedzka K."/>
            <person name="Martijn J."/>
            <person name="Lind A.E."/>
            <person name="van Eijk R."/>
            <person name="Schleper C."/>
            <person name="Guy L."/>
            <person name="Ettema T.J."/>
        </authorList>
    </citation>
    <scope>NUCLEOTIDE SEQUENCE</scope>
</reference>
<sequence length="114" mass="12411">SAIGKVLREDIGSLRGGTRIDEDVAKALQGMGRARVRVSPRPITHKPFLTGVTNIPLLSDDWMAQLGYQHLEAAIVRGAERGRKTDIHSYHPVPAFAYGAEFGDPSLGAREGKY</sequence>
<proteinExistence type="predicted"/>
<comment type="caution">
    <text evidence="1">The sequence shown here is derived from an EMBL/GenBank/DDBJ whole genome shotgun (WGS) entry which is preliminary data.</text>
</comment>